<protein>
    <submittedName>
        <fullName evidence="2">Uncharacterized protein</fullName>
    </submittedName>
</protein>
<keyword evidence="1" id="KW-0472">Membrane</keyword>
<keyword evidence="1" id="KW-0812">Transmembrane</keyword>
<keyword evidence="3" id="KW-1185">Reference proteome</keyword>
<name>A0ABS5N3N7_9PSED</name>
<proteinExistence type="predicted"/>
<dbReference type="EMBL" id="JAGYHF010000013">
    <property type="protein sequence ID" value="MBS4081188.1"/>
    <property type="molecule type" value="Genomic_DNA"/>
</dbReference>
<gene>
    <name evidence="2" type="ORF">KFS80_23140</name>
</gene>
<comment type="caution">
    <text evidence="2">The sequence shown here is derived from an EMBL/GenBank/DDBJ whole genome shotgun (WGS) entry which is preliminary data.</text>
</comment>
<sequence length="133" mass="14945">MVSEVKTSLVSASSAKSGGKAIYLIPKKLEDDFISDLLHECSIETELPQQILFRLLRNDTPMEKLKALHFSTEAPALPALMIFCCDTIPLILLVSMGYIIRARNFIKSLARSLLTFGRRENDASIRLKAEYEL</sequence>
<keyword evidence="1" id="KW-1133">Transmembrane helix</keyword>
<dbReference type="RefSeq" id="WP_212546058.1">
    <property type="nucleotide sequence ID" value="NZ_JAGYHF010000013.1"/>
</dbReference>
<reference evidence="2 3" key="1">
    <citation type="submission" date="2021-04" db="EMBL/GenBank/DDBJ databases">
        <title>Pseudomonas rustica sp. nov. isolated from raw milk.</title>
        <authorList>
            <person name="Fiedler G."/>
            <person name="Gieschler S."/>
            <person name="Kabisch J."/>
            <person name="Grimmler C."/>
            <person name="Brinks E."/>
            <person name="Wagner N."/>
            <person name="Hetzer B."/>
            <person name="Franz C.M.A.P."/>
            <person name="Boehnlein C."/>
        </authorList>
    </citation>
    <scope>NUCLEOTIDE SEQUENCE [LARGE SCALE GENOMIC DNA]</scope>
    <source>
        <strain evidence="2 3">MBT-4</strain>
    </source>
</reference>
<feature type="transmembrane region" description="Helical" evidence="1">
    <location>
        <begin position="76"/>
        <end position="100"/>
    </location>
</feature>
<evidence type="ECO:0000256" key="1">
    <source>
        <dbReference type="SAM" id="Phobius"/>
    </source>
</evidence>
<evidence type="ECO:0000313" key="3">
    <source>
        <dbReference type="Proteomes" id="UP000676035"/>
    </source>
</evidence>
<evidence type="ECO:0000313" key="2">
    <source>
        <dbReference type="EMBL" id="MBS4081188.1"/>
    </source>
</evidence>
<dbReference type="Proteomes" id="UP000676035">
    <property type="component" value="Unassembled WGS sequence"/>
</dbReference>
<accession>A0ABS5N3N7</accession>
<organism evidence="2 3">
    <name type="scientific">Pseudomonas rustica</name>
    <dbReference type="NCBI Taxonomy" id="2827099"/>
    <lineage>
        <taxon>Bacteria</taxon>
        <taxon>Pseudomonadati</taxon>
        <taxon>Pseudomonadota</taxon>
        <taxon>Gammaproteobacteria</taxon>
        <taxon>Pseudomonadales</taxon>
        <taxon>Pseudomonadaceae</taxon>
        <taxon>Pseudomonas</taxon>
    </lineage>
</organism>